<evidence type="ECO:0000259" key="2">
    <source>
        <dbReference type="Pfam" id="PF23726"/>
    </source>
</evidence>
<dbReference type="PANTHER" id="PTHR10644">
    <property type="entry name" value="DNA REPAIR/RNA PROCESSING CPSF FAMILY"/>
    <property type="match status" value="1"/>
</dbReference>
<dbReference type="Gene3D" id="2.130.10.10">
    <property type="entry name" value="YVTN repeat-like/Quinoprotein amine dehydrogenase"/>
    <property type="match status" value="1"/>
</dbReference>
<reference evidence="3 4" key="1">
    <citation type="journal article" date="2018" name="PLoS ONE">
        <title>The draft genome of Kipferlia bialata reveals reductive genome evolution in fornicate parasites.</title>
        <authorList>
            <person name="Tanifuji G."/>
            <person name="Takabayashi S."/>
            <person name="Kume K."/>
            <person name="Takagi M."/>
            <person name="Nakayama T."/>
            <person name="Kamikawa R."/>
            <person name="Inagaki Y."/>
            <person name="Hashimoto T."/>
        </authorList>
    </citation>
    <scope>NUCLEOTIDE SEQUENCE [LARGE SCALE GENOMIC DNA]</scope>
    <source>
        <strain evidence="3">NY0173</strain>
    </source>
</reference>
<dbReference type="Proteomes" id="UP000265618">
    <property type="component" value="Unassembled WGS sequence"/>
</dbReference>
<evidence type="ECO:0000256" key="1">
    <source>
        <dbReference type="SAM" id="MobiDB-lite"/>
    </source>
</evidence>
<proteinExistence type="predicted"/>
<evidence type="ECO:0000313" key="3">
    <source>
        <dbReference type="EMBL" id="GIQ84404.1"/>
    </source>
</evidence>
<feature type="compositionally biased region" description="Polar residues" evidence="1">
    <location>
        <begin position="22"/>
        <end position="38"/>
    </location>
</feature>
<dbReference type="AlphaFoldDB" id="A0A9K3GHS5"/>
<comment type="caution">
    <text evidence="3">The sequence shown here is derived from an EMBL/GenBank/DDBJ whole genome shotgun (WGS) entry which is preliminary data.</text>
</comment>
<keyword evidence="4" id="KW-1185">Reference proteome</keyword>
<evidence type="ECO:0000313" key="4">
    <source>
        <dbReference type="Proteomes" id="UP000265618"/>
    </source>
</evidence>
<protein>
    <recommendedName>
        <fullName evidence="2">RSE1/DDB1/CPSF1 second beta-propeller domain-containing protein</fullName>
    </recommendedName>
</protein>
<dbReference type="InterPro" id="IPR058543">
    <property type="entry name" value="Beta-prop_RSE1/DDB1/CPSF1_2nd"/>
</dbReference>
<name>A0A9K3GHS5_9EUKA</name>
<dbReference type="InterPro" id="IPR015943">
    <property type="entry name" value="WD40/YVTN_repeat-like_dom_sf"/>
</dbReference>
<dbReference type="Pfam" id="PF23726">
    <property type="entry name" value="Beta-prop_RSE1_2nd"/>
    <property type="match status" value="1"/>
</dbReference>
<feature type="non-terminal residue" evidence="3">
    <location>
        <position position="1"/>
    </location>
</feature>
<dbReference type="EMBL" id="BDIP01001441">
    <property type="protein sequence ID" value="GIQ84404.1"/>
    <property type="molecule type" value="Genomic_DNA"/>
</dbReference>
<dbReference type="InterPro" id="IPR050358">
    <property type="entry name" value="RSE1/DDB1/CFT1"/>
</dbReference>
<feature type="region of interest" description="Disordered" evidence="1">
    <location>
        <begin position="1"/>
        <end position="49"/>
    </location>
</feature>
<gene>
    <name evidence="3" type="ORF">KIPB_005889</name>
</gene>
<organism evidence="3 4">
    <name type="scientific">Kipferlia bialata</name>
    <dbReference type="NCBI Taxonomy" id="797122"/>
    <lineage>
        <taxon>Eukaryota</taxon>
        <taxon>Metamonada</taxon>
        <taxon>Carpediemonas-like organisms</taxon>
        <taxon>Kipferlia</taxon>
    </lineage>
</organism>
<feature type="domain" description="RSE1/DDB1/CPSF1 second beta-propeller" evidence="2">
    <location>
        <begin position="73"/>
        <end position="331"/>
    </location>
</feature>
<sequence>MYVSNPSHRIEPDPSAQDGAQDPSQTQPSQRDNANLLSQGEPEVERPRGVVTVPARIGDGSVAPIALGQIPCEEVGSLDLPSPAIMVFSLSRTLPPSPSANINILAEGGEGEAEGPEEDNIILVSTLGSTIVFDAQSDVTEAEDSRGFVQDIVTLCARTIANKWYLQVTPDAVHVIRPGDGGEAPQIQTWHVPSRAGAAKCAVANDNQVVIGCTSADLYLLGIHPVTGALREITCARNSMPVTAMALPDAPTSDIVIAATGDDCVRVLWLSPANFIKPRTEVRGVAPRCLLCQREQWQPPSASSAQILSVGTADGRLVQFRLDLLSGTLAQIRALPLFEQAPSAVIPAPFSALRDTPSQLVFPSMGTRDTRPVLVSPAVPLPFVPVDVPVSLAGAVFFANQALLPDLLVGIAGPNLHLVSVLCGQLFCVTGTSQDIDMERDSPHPVPLLPSRLASLSPDVTPGCMDAYTEGEGEREWTRVGGERGGAVPVHMGAYPDSTDIGGHCTLVCHVRERESQASSRQVVFDVHVGEPSSEMHDNMHNMHNNMHMPVKVEGGEGESVPSTWSRLYWTPPDIEGAGRERETVTCAELWDGVAVVVATAIHTLDTEEGGESVCGDHTGIRLRLLRPGSTRAVEYACLTVSGLTDVTHMAVHVPRLLVAHESMLWVATKTSGIRVYAYDPDTFSLVPVAEDLTPTPVTCMALTNVHDALVAGPGTRARVLRLPEELRHKRYSAKAAVTPSWQWIGSHAPPPRRLHLACALSLCPAPTVYPGSDAVAPSDTSVSAVVTSIRDGAQPGLLYAVSRSYTPEGIEGEREREDEEEEGEGDECVCGILYLISRKRYDTLRRISAAVHAEVKGNRAYAMVPRNALPAILRM</sequence>
<accession>A0A9K3GHS5</accession>